<proteinExistence type="predicted"/>
<dbReference type="PANTHER" id="PTHR38790">
    <property type="entry name" value="2EXR DOMAIN-CONTAINING PROTEIN-RELATED"/>
    <property type="match status" value="1"/>
</dbReference>
<dbReference type="AlphaFoldDB" id="A0A6A5XSH6"/>
<protein>
    <recommendedName>
        <fullName evidence="1">DUF7730 domain-containing protein</fullName>
    </recommendedName>
</protein>
<organism evidence="2 3">
    <name type="scientific">Aaosphaeria arxii CBS 175.79</name>
    <dbReference type="NCBI Taxonomy" id="1450172"/>
    <lineage>
        <taxon>Eukaryota</taxon>
        <taxon>Fungi</taxon>
        <taxon>Dikarya</taxon>
        <taxon>Ascomycota</taxon>
        <taxon>Pezizomycotina</taxon>
        <taxon>Dothideomycetes</taxon>
        <taxon>Pleosporomycetidae</taxon>
        <taxon>Pleosporales</taxon>
        <taxon>Pleosporales incertae sedis</taxon>
        <taxon>Aaosphaeria</taxon>
    </lineage>
</organism>
<keyword evidence="3" id="KW-1185">Reference proteome</keyword>
<gene>
    <name evidence="2" type="ORF">BU24DRAFT_422161</name>
</gene>
<dbReference type="Proteomes" id="UP000799778">
    <property type="component" value="Unassembled WGS sequence"/>
</dbReference>
<evidence type="ECO:0000259" key="1">
    <source>
        <dbReference type="Pfam" id="PF24864"/>
    </source>
</evidence>
<dbReference type="PANTHER" id="PTHR38790:SF8">
    <property type="entry name" value="F-BOX DOMAIN-CONTAINING PROTEIN"/>
    <property type="match status" value="1"/>
</dbReference>
<reference evidence="2" key="1">
    <citation type="journal article" date="2020" name="Stud. Mycol.">
        <title>101 Dothideomycetes genomes: a test case for predicting lifestyles and emergence of pathogens.</title>
        <authorList>
            <person name="Haridas S."/>
            <person name="Albert R."/>
            <person name="Binder M."/>
            <person name="Bloem J."/>
            <person name="Labutti K."/>
            <person name="Salamov A."/>
            <person name="Andreopoulos B."/>
            <person name="Baker S."/>
            <person name="Barry K."/>
            <person name="Bills G."/>
            <person name="Bluhm B."/>
            <person name="Cannon C."/>
            <person name="Castanera R."/>
            <person name="Culley D."/>
            <person name="Daum C."/>
            <person name="Ezra D."/>
            <person name="Gonzalez J."/>
            <person name="Henrissat B."/>
            <person name="Kuo A."/>
            <person name="Liang C."/>
            <person name="Lipzen A."/>
            <person name="Lutzoni F."/>
            <person name="Magnuson J."/>
            <person name="Mondo S."/>
            <person name="Nolan M."/>
            <person name="Ohm R."/>
            <person name="Pangilinan J."/>
            <person name="Park H.-J."/>
            <person name="Ramirez L."/>
            <person name="Alfaro M."/>
            <person name="Sun H."/>
            <person name="Tritt A."/>
            <person name="Yoshinaga Y."/>
            <person name="Zwiers L.-H."/>
            <person name="Turgeon B."/>
            <person name="Goodwin S."/>
            <person name="Spatafora J."/>
            <person name="Crous P."/>
            <person name="Grigoriev I."/>
        </authorList>
    </citation>
    <scope>NUCLEOTIDE SEQUENCE</scope>
    <source>
        <strain evidence="2">CBS 175.79</strain>
    </source>
</reference>
<sequence length="332" mass="39004">MEVAPDLFSRTFPRPKVGKRALGFLHLPGELRNHVYEHYFEQGYCIGFSTDTLAFEGPSERIHGRNWFQGINPPSLRQRGPKQGVGRKVIHMKRKLGEYIRIDGLQTDWTTSRTISSLTYVCKQIYAETIQFLYWDNFFAFSSAKQLQGFMDVVPRRNLASITKLYVNYWTYGDSRQLDAQKEEDRRHTLEYNTAFKRASKLLVNLKHLEIRLSYRGNNIVMAIGNEYLEPLWQFRRLSSYWKQRRQCSDGDYDQSTSTLQVVKIHFQSHLSSPEDFHGHPRALYEASDDMHQQYSNAISQVILGQNANEAMTGCLVAWDKHHMWRHHLRFM</sequence>
<feature type="domain" description="DUF7730" evidence="1">
    <location>
        <begin position="24"/>
        <end position="214"/>
    </location>
</feature>
<dbReference type="EMBL" id="ML978069">
    <property type="protein sequence ID" value="KAF2015856.1"/>
    <property type="molecule type" value="Genomic_DNA"/>
</dbReference>
<dbReference type="Pfam" id="PF24864">
    <property type="entry name" value="DUF7730"/>
    <property type="match status" value="1"/>
</dbReference>
<dbReference type="RefSeq" id="XP_033384195.1">
    <property type="nucleotide sequence ID" value="XM_033527918.1"/>
</dbReference>
<name>A0A6A5XSH6_9PLEO</name>
<accession>A0A6A5XSH6</accession>
<dbReference type="InterPro" id="IPR056632">
    <property type="entry name" value="DUF7730"/>
</dbReference>
<evidence type="ECO:0000313" key="2">
    <source>
        <dbReference type="EMBL" id="KAF2015856.1"/>
    </source>
</evidence>
<dbReference type="GeneID" id="54285315"/>
<evidence type="ECO:0000313" key="3">
    <source>
        <dbReference type="Proteomes" id="UP000799778"/>
    </source>
</evidence>
<dbReference type="OrthoDB" id="4757095at2759"/>